<dbReference type="Gene3D" id="3.40.50.880">
    <property type="match status" value="1"/>
</dbReference>
<dbReference type="OrthoDB" id="3373764at2"/>
<dbReference type="EMBL" id="FUXE01000019">
    <property type="protein sequence ID" value="SJZ94016.1"/>
    <property type="molecule type" value="Genomic_DNA"/>
</dbReference>
<sequence>MKKIFLCSSFRDVASLFEGVLGSDVLRGKRVTFIPTASFTEKVTFYVGAARKALEKMGVFVDELDISTASSEEIIAKLHVNDFIYVTGGNTFFLLQELKNSGADKLIREEVLSGKVYVGESAGAIILSPHVGYVTEMDSLKHTPELQDFSALGLVDFYTVPHYKNYPFVGITKKIVSLYQHKLPLYPISNTQAIYVEKEEIKVITTGL</sequence>
<dbReference type="FunFam" id="3.40.50.880:FF:000094">
    <property type="entry name" value="Uncharacterized peptidase Lmo0363"/>
    <property type="match status" value="1"/>
</dbReference>
<keyword evidence="3" id="KW-0378">Hydrolase</keyword>
<dbReference type="GO" id="GO:0008236">
    <property type="term" value="F:serine-type peptidase activity"/>
    <property type="evidence" value="ECO:0007669"/>
    <property type="project" value="UniProtKB-KW"/>
</dbReference>
<gene>
    <name evidence="5" type="ORF">SAMN02745171_01561</name>
</gene>
<keyword evidence="2" id="KW-0645">Protease</keyword>
<protein>
    <submittedName>
        <fullName evidence="5">Dipeptidase E</fullName>
    </submittedName>
</protein>
<dbReference type="AlphaFoldDB" id="A0A1T4PRZ2"/>
<evidence type="ECO:0000313" key="6">
    <source>
        <dbReference type="Proteomes" id="UP000190121"/>
    </source>
</evidence>
<dbReference type="PANTHER" id="PTHR20842:SF0">
    <property type="entry name" value="ALPHA-ASPARTYL DIPEPTIDASE"/>
    <property type="match status" value="1"/>
</dbReference>
<evidence type="ECO:0000313" key="5">
    <source>
        <dbReference type="EMBL" id="SJZ94016.1"/>
    </source>
</evidence>
<dbReference type="CDD" id="cd03129">
    <property type="entry name" value="GAT1_Peptidase_E_like"/>
    <property type="match status" value="1"/>
</dbReference>
<dbReference type="InterPro" id="IPR029062">
    <property type="entry name" value="Class_I_gatase-like"/>
</dbReference>
<dbReference type="InterPro" id="IPR005320">
    <property type="entry name" value="Peptidase_S51"/>
</dbReference>
<reference evidence="6" key="1">
    <citation type="submission" date="2017-02" db="EMBL/GenBank/DDBJ databases">
        <authorList>
            <person name="Varghese N."/>
            <person name="Submissions S."/>
        </authorList>
    </citation>
    <scope>NUCLEOTIDE SEQUENCE [LARGE SCALE GENOMIC DNA]</scope>
    <source>
        <strain evidence="6">ATCC 51356</strain>
    </source>
</reference>
<comment type="similarity">
    <text evidence="1">Belongs to the peptidase S51 family.</text>
</comment>
<evidence type="ECO:0000256" key="4">
    <source>
        <dbReference type="ARBA" id="ARBA00022825"/>
    </source>
</evidence>
<accession>A0A1T4PRZ2</accession>
<evidence type="ECO:0000256" key="3">
    <source>
        <dbReference type="ARBA" id="ARBA00022801"/>
    </source>
</evidence>
<dbReference type="Proteomes" id="UP000190121">
    <property type="component" value="Unassembled WGS sequence"/>
</dbReference>
<organism evidence="5 6">
    <name type="scientific">Porphyromonas circumdentaria</name>
    <dbReference type="NCBI Taxonomy" id="29524"/>
    <lineage>
        <taxon>Bacteria</taxon>
        <taxon>Pseudomonadati</taxon>
        <taxon>Bacteroidota</taxon>
        <taxon>Bacteroidia</taxon>
        <taxon>Bacteroidales</taxon>
        <taxon>Porphyromonadaceae</taxon>
        <taxon>Porphyromonas</taxon>
    </lineage>
</organism>
<dbReference type="Pfam" id="PF03575">
    <property type="entry name" value="Peptidase_S51"/>
    <property type="match status" value="1"/>
</dbReference>
<keyword evidence="4" id="KW-0720">Serine protease</keyword>
<dbReference type="GO" id="GO:0006508">
    <property type="term" value="P:proteolysis"/>
    <property type="evidence" value="ECO:0007669"/>
    <property type="project" value="UniProtKB-KW"/>
</dbReference>
<dbReference type="RefSeq" id="WP_078737456.1">
    <property type="nucleotide sequence ID" value="NZ_FUXE01000019.1"/>
</dbReference>
<dbReference type="SUPFAM" id="SSF52317">
    <property type="entry name" value="Class I glutamine amidotransferase-like"/>
    <property type="match status" value="1"/>
</dbReference>
<evidence type="ECO:0000256" key="2">
    <source>
        <dbReference type="ARBA" id="ARBA00022670"/>
    </source>
</evidence>
<evidence type="ECO:0000256" key="1">
    <source>
        <dbReference type="ARBA" id="ARBA00006534"/>
    </source>
</evidence>
<keyword evidence="6" id="KW-1185">Reference proteome</keyword>
<dbReference type="PANTHER" id="PTHR20842">
    <property type="entry name" value="PROTEASE S51 ALPHA-ASPARTYL DIPEPTIDASE"/>
    <property type="match status" value="1"/>
</dbReference>
<name>A0A1T4PRZ2_9PORP</name>
<proteinExistence type="inferred from homology"/>